<gene>
    <name evidence="1" type="ORF">FKV68_26015</name>
</gene>
<organism evidence="1 2">
    <name type="scientific">Sinorhizobium mexicanum</name>
    <dbReference type="NCBI Taxonomy" id="375549"/>
    <lineage>
        <taxon>Bacteria</taxon>
        <taxon>Pseudomonadati</taxon>
        <taxon>Pseudomonadota</taxon>
        <taxon>Alphaproteobacteria</taxon>
        <taxon>Hyphomicrobiales</taxon>
        <taxon>Rhizobiaceae</taxon>
        <taxon>Sinorhizobium/Ensifer group</taxon>
        <taxon>Sinorhizobium</taxon>
    </lineage>
</organism>
<dbReference type="RefSeq" id="WP_180943313.1">
    <property type="nucleotide sequence ID" value="NZ_CP041241.1"/>
</dbReference>
<dbReference type="EMBL" id="CP041241">
    <property type="protein sequence ID" value="QLL64852.1"/>
    <property type="molecule type" value="Genomic_DNA"/>
</dbReference>
<dbReference type="KEGG" id="emx:FKV68_26015"/>
<sequence>MMNIMPAVWSAGLRAAEGMISLPLDVVPANVSEIGVRPGGAVDTGSEKLKALVRGQPDTPHRQRGGG</sequence>
<geneLocation type="plasmid" evidence="2">
    <name>pemeittgr7c</name>
</geneLocation>
<protein>
    <submittedName>
        <fullName evidence="1">Uncharacterized protein</fullName>
    </submittedName>
</protein>
<evidence type="ECO:0000313" key="2">
    <source>
        <dbReference type="Proteomes" id="UP000510721"/>
    </source>
</evidence>
<proteinExistence type="predicted"/>
<evidence type="ECO:0000313" key="1">
    <source>
        <dbReference type="EMBL" id="QLL64852.1"/>
    </source>
</evidence>
<dbReference type="Proteomes" id="UP000510721">
    <property type="component" value="Plasmid pEmeITTGR7c"/>
</dbReference>
<dbReference type="AlphaFoldDB" id="A0A859QH43"/>
<keyword evidence="1" id="KW-0614">Plasmid</keyword>
<name>A0A859QH43_9HYPH</name>
<accession>A0A859QH43</accession>
<reference evidence="1 2" key="1">
    <citation type="submission" date="2019-06" db="EMBL/GenBank/DDBJ databases">
        <title>Complete genome sequence of Ensifer mexicanus ITTG R7 isolated from nodules of Acacia angustissima (Mill.) Kuntze.</title>
        <authorList>
            <person name="Rincon-Rosales R."/>
            <person name="Rogel M.A."/>
            <person name="Guerrero G."/>
            <person name="Rincon-Molina C.I."/>
            <person name="Lopez-Lopez A."/>
            <person name="Martinez-Romero E."/>
        </authorList>
    </citation>
    <scope>NUCLEOTIDE SEQUENCE [LARGE SCALE GENOMIC DNA]</scope>
    <source>
        <strain evidence="1 2">ITTG R7</strain>
        <plasmid evidence="2">pemeittgr7c</plasmid>
    </source>
</reference>
<keyword evidence="2" id="KW-1185">Reference proteome</keyword>